<evidence type="ECO:0000256" key="1">
    <source>
        <dbReference type="ARBA" id="ARBA00023002"/>
    </source>
</evidence>
<dbReference type="InterPro" id="IPR002347">
    <property type="entry name" value="SDR_fam"/>
</dbReference>
<dbReference type="SUPFAM" id="SSF51735">
    <property type="entry name" value="NAD(P)-binding Rossmann-fold domains"/>
    <property type="match status" value="1"/>
</dbReference>
<evidence type="ECO:0000313" key="2">
    <source>
        <dbReference type="EMBL" id="GMA95570.1"/>
    </source>
</evidence>
<accession>A0ABQ6K7J6</accession>
<name>A0ABQ6K7J6_9MICO</name>
<evidence type="ECO:0008006" key="4">
    <source>
        <dbReference type="Google" id="ProtNLM"/>
    </source>
</evidence>
<keyword evidence="1" id="KW-0560">Oxidoreductase</keyword>
<keyword evidence="3" id="KW-1185">Reference proteome</keyword>
<dbReference type="InterPro" id="IPR036291">
    <property type="entry name" value="NAD(P)-bd_dom_sf"/>
</dbReference>
<proteinExistence type="predicted"/>
<dbReference type="Proteomes" id="UP001157034">
    <property type="component" value="Unassembled WGS sequence"/>
</dbReference>
<dbReference type="PANTHER" id="PTHR43658">
    <property type="entry name" value="SHORT-CHAIN DEHYDROGENASE/REDUCTASE"/>
    <property type="match status" value="1"/>
</dbReference>
<protein>
    <recommendedName>
        <fullName evidence="4">SDR family oxidoreductase</fullName>
    </recommendedName>
</protein>
<gene>
    <name evidence="2" type="ORF">GCM10025881_23940</name>
</gene>
<organism evidence="2 3">
    <name type="scientific">Pseudolysinimonas kribbensis</name>
    <dbReference type="NCBI Taxonomy" id="433641"/>
    <lineage>
        <taxon>Bacteria</taxon>
        <taxon>Bacillati</taxon>
        <taxon>Actinomycetota</taxon>
        <taxon>Actinomycetes</taxon>
        <taxon>Micrococcales</taxon>
        <taxon>Microbacteriaceae</taxon>
        <taxon>Pseudolysinimonas</taxon>
    </lineage>
</organism>
<reference evidence="3" key="1">
    <citation type="journal article" date="2019" name="Int. J. Syst. Evol. Microbiol.">
        <title>The Global Catalogue of Microorganisms (GCM) 10K type strain sequencing project: providing services to taxonomists for standard genome sequencing and annotation.</title>
        <authorList>
            <consortium name="The Broad Institute Genomics Platform"/>
            <consortium name="The Broad Institute Genome Sequencing Center for Infectious Disease"/>
            <person name="Wu L."/>
            <person name="Ma J."/>
        </authorList>
    </citation>
    <scope>NUCLEOTIDE SEQUENCE [LARGE SCALE GENOMIC DNA]</scope>
    <source>
        <strain evidence="3">NBRC 108894</strain>
    </source>
</reference>
<dbReference type="PANTHER" id="PTHR43658:SF8">
    <property type="entry name" value="17-BETA-HYDROXYSTEROID DEHYDROGENASE 14-RELATED"/>
    <property type="match status" value="1"/>
</dbReference>
<dbReference type="EMBL" id="BSVB01000001">
    <property type="protein sequence ID" value="GMA95570.1"/>
    <property type="molecule type" value="Genomic_DNA"/>
</dbReference>
<dbReference type="Pfam" id="PF13561">
    <property type="entry name" value="adh_short_C2"/>
    <property type="match status" value="1"/>
</dbReference>
<sequence length="85" mass="9262">MTLPAARDLAQHGIRVVTIAPGIVDTPMMATVSDEFRAGLEASVPFPARFARPAEYARLAVSIIEQDYLNGEVIRLDGALRMPPR</sequence>
<comment type="caution">
    <text evidence="2">The sequence shown here is derived from an EMBL/GenBank/DDBJ whole genome shotgun (WGS) entry which is preliminary data.</text>
</comment>
<evidence type="ECO:0000313" key="3">
    <source>
        <dbReference type="Proteomes" id="UP001157034"/>
    </source>
</evidence>
<dbReference type="Gene3D" id="3.40.50.720">
    <property type="entry name" value="NAD(P)-binding Rossmann-like Domain"/>
    <property type="match status" value="1"/>
</dbReference>